<dbReference type="InterPro" id="IPR006699">
    <property type="entry name" value="GlpP"/>
</dbReference>
<sequence>MENIEKILIENPIIAAIRNDEDLEAAILSEAKIVFVLYGNIMNIGYICDKIRKKNKIVFVHVDLIEGLKGDNQGLEYIKEIAKPEGIITTKISCIKHGKHLGLYTIQRVFVVDSLFLKTGVKNIHEISPHAIEVMPGISIKAIGKKENIEREIKMPIISGGLIKTKKDVMDCLSSGAIAVSTSAMELWNL</sequence>
<dbReference type="AlphaFoldDB" id="A0A2X2VVU9"/>
<evidence type="ECO:0000313" key="2">
    <source>
        <dbReference type="Proteomes" id="UP000250223"/>
    </source>
</evidence>
<gene>
    <name evidence="1" type="primary">ygcP</name>
    <name evidence="1" type="ORF">NCTC13028_00007</name>
</gene>
<dbReference type="PANTHER" id="PTHR35787">
    <property type="entry name" value="GLYCEROL UPTAKE OPERON ANTITERMINATOR REGULATORY PROTEIN"/>
    <property type="match status" value="1"/>
</dbReference>
<dbReference type="Gene3D" id="3.20.20.70">
    <property type="entry name" value="Aldolase class I"/>
    <property type="match status" value="1"/>
</dbReference>
<dbReference type="PANTHER" id="PTHR35787:SF1">
    <property type="entry name" value="GLYCEROL UPTAKE OPERON ANTITERMINATOR REGULATORY PROTEIN"/>
    <property type="match status" value="1"/>
</dbReference>
<name>A0A2X2VVU9_CLOCO</name>
<protein>
    <submittedName>
        <fullName evidence="1">Glycerol uptake operon antiterminator regulatory protein</fullName>
    </submittedName>
</protein>
<dbReference type="Proteomes" id="UP000250223">
    <property type="component" value="Unassembled WGS sequence"/>
</dbReference>
<proteinExistence type="predicted"/>
<dbReference type="RefSeq" id="WP_111921002.1">
    <property type="nucleotide sequence ID" value="NZ_JAHLNT010000009.1"/>
</dbReference>
<dbReference type="InterPro" id="IPR013785">
    <property type="entry name" value="Aldolase_TIM"/>
</dbReference>
<dbReference type="GO" id="GO:0006355">
    <property type="term" value="P:regulation of DNA-templated transcription"/>
    <property type="evidence" value="ECO:0007669"/>
    <property type="project" value="InterPro"/>
</dbReference>
<dbReference type="EMBL" id="UAWC01000001">
    <property type="protein sequence ID" value="SQB32798.1"/>
    <property type="molecule type" value="Genomic_DNA"/>
</dbReference>
<dbReference type="SUPFAM" id="SSF110391">
    <property type="entry name" value="GlpP-like"/>
    <property type="match status" value="1"/>
</dbReference>
<dbReference type="Pfam" id="PF04309">
    <property type="entry name" value="G3P_antiterm"/>
    <property type="match status" value="1"/>
</dbReference>
<accession>A0A2X2VVU9</accession>
<dbReference type="PIRSF" id="PIRSF016897">
    <property type="entry name" value="GlpP"/>
    <property type="match status" value="1"/>
</dbReference>
<evidence type="ECO:0000313" key="1">
    <source>
        <dbReference type="EMBL" id="SQB32798.1"/>
    </source>
</evidence>
<dbReference type="GO" id="GO:0006071">
    <property type="term" value="P:glycerol metabolic process"/>
    <property type="evidence" value="ECO:0007669"/>
    <property type="project" value="InterPro"/>
</dbReference>
<organism evidence="1 2">
    <name type="scientific">Clostridium cochlearium</name>
    <dbReference type="NCBI Taxonomy" id="1494"/>
    <lineage>
        <taxon>Bacteria</taxon>
        <taxon>Bacillati</taxon>
        <taxon>Bacillota</taxon>
        <taxon>Clostridia</taxon>
        <taxon>Eubacteriales</taxon>
        <taxon>Clostridiaceae</taxon>
        <taxon>Clostridium</taxon>
    </lineage>
</organism>
<reference evidence="1 2" key="1">
    <citation type="submission" date="2018-06" db="EMBL/GenBank/DDBJ databases">
        <authorList>
            <consortium name="Pathogen Informatics"/>
            <person name="Doyle S."/>
        </authorList>
    </citation>
    <scope>NUCLEOTIDE SEQUENCE [LARGE SCALE GENOMIC DNA]</scope>
    <source>
        <strain evidence="1 2">NCTC13028</strain>
    </source>
</reference>